<dbReference type="Pfam" id="PF19617">
    <property type="entry name" value="DUF6122"/>
    <property type="match status" value="1"/>
</dbReference>
<accession>E6WT41</accession>
<dbReference type="KEGG" id="psu:Psesu_1423"/>
<evidence type="ECO:0000313" key="2">
    <source>
        <dbReference type="Proteomes" id="UP000008632"/>
    </source>
</evidence>
<name>E6WT41_PSEUU</name>
<dbReference type="eggNOG" id="ENOG5032RPW">
    <property type="taxonomic scope" value="Bacteria"/>
</dbReference>
<protein>
    <submittedName>
        <fullName evidence="1">Putative transmembrane protein</fullName>
    </submittedName>
</protein>
<keyword evidence="1" id="KW-0812">Transmembrane</keyword>
<dbReference type="STRING" id="743721.Psesu_1423"/>
<dbReference type="HOGENOM" id="CLU_144753_1_0_6"/>
<evidence type="ECO:0000313" key="1">
    <source>
        <dbReference type="EMBL" id="ADV27270.1"/>
    </source>
</evidence>
<dbReference type="AlphaFoldDB" id="E6WT41"/>
<keyword evidence="1" id="KW-0472">Membrane</keyword>
<dbReference type="OrthoDB" id="289051at2"/>
<dbReference type="RefSeq" id="WP_013535098.1">
    <property type="nucleotide sequence ID" value="NC_014924.1"/>
</dbReference>
<reference evidence="1 2" key="1">
    <citation type="submission" date="2011-01" db="EMBL/GenBank/DDBJ databases">
        <title>Complete sequence of Pseudoxanthomonas suwonensis 11-1.</title>
        <authorList>
            <consortium name="US DOE Joint Genome Institute"/>
            <person name="Lucas S."/>
            <person name="Copeland A."/>
            <person name="Lapidus A."/>
            <person name="Cheng J.-F."/>
            <person name="Goodwin L."/>
            <person name="Pitluck S."/>
            <person name="Teshima H."/>
            <person name="Detter J.C."/>
            <person name="Han C."/>
            <person name="Tapia R."/>
            <person name="Land M."/>
            <person name="Hauser L."/>
            <person name="Kyrpides N."/>
            <person name="Ivanova N."/>
            <person name="Ovchinnikova G."/>
            <person name="Siebers A.K."/>
            <person name="Allgaier M."/>
            <person name="Thelen M.P."/>
            <person name="Hugenholtz P."/>
            <person name="Gladden J."/>
            <person name="Woyke T."/>
        </authorList>
    </citation>
    <scope>NUCLEOTIDE SEQUENCE [LARGE SCALE GENOMIC DNA]</scope>
    <source>
        <strain evidence="2">11-1</strain>
    </source>
</reference>
<dbReference type="EMBL" id="CP002446">
    <property type="protein sequence ID" value="ADV27270.1"/>
    <property type="molecule type" value="Genomic_DNA"/>
</dbReference>
<gene>
    <name evidence="1" type="ordered locus">Psesu_1423</name>
</gene>
<sequence length="110" mass="12415">MPEFELRPLLHIALHVLVPLGVARIAWPRHWRAAAPWLLAGWLIDIDHLLADPVYAPGRCSIGFHPLHTWPAAAVYAGLMLPRRTRWLGTGLVLHVALDALDCIWMRYCG</sequence>
<organism evidence="1 2">
    <name type="scientific">Pseudoxanthomonas suwonensis (strain 11-1)</name>
    <dbReference type="NCBI Taxonomy" id="743721"/>
    <lineage>
        <taxon>Bacteria</taxon>
        <taxon>Pseudomonadati</taxon>
        <taxon>Pseudomonadota</taxon>
        <taxon>Gammaproteobacteria</taxon>
        <taxon>Lysobacterales</taxon>
        <taxon>Lysobacteraceae</taxon>
        <taxon>Pseudoxanthomonas</taxon>
    </lineage>
</organism>
<proteinExistence type="predicted"/>
<dbReference type="Proteomes" id="UP000008632">
    <property type="component" value="Chromosome"/>
</dbReference>
<keyword evidence="2" id="KW-1185">Reference proteome</keyword>
<dbReference type="InterPro" id="IPR046125">
    <property type="entry name" value="DUF6122"/>
</dbReference>